<sequence length="120" mass="13687">MMTNKTNKDYQLLHDFDLNEDKLSNEAKRLFPFHKEIVESLNYCGRCILTNNLLSVEGKHIICSKLIRSHNNVKNILNYLATKPLQTKEKISDVPMIVICGLPRTGTTLLHNLMACDPSC</sequence>
<gene>
    <name evidence="1" type="ORF">RFH988_LOCUS37210</name>
</gene>
<dbReference type="Gene3D" id="3.40.50.300">
    <property type="entry name" value="P-loop containing nucleotide triphosphate hydrolases"/>
    <property type="match status" value="1"/>
</dbReference>
<dbReference type="AlphaFoldDB" id="A0A815QF94"/>
<dbReference type="Proteomes" id="UP000663882">
    <property type="component" value="Unassembled WGS sequence"/>
</dbReference>
<organism evidence="1 2">
    <name type="scientific">Rotaria sordida</name>
    <dbReference type="NCBI Taxonomy" id="392033"/>
    <lineage>
        <taxon>Eukaryota</taxon>
        <taxon>Metazoa</taxon>
        <taxon>Spiralia</taxon>
        <taxon>Gnathifera</taxon>
        <taxon>Rotifera</taxon>
        <taxon>Eurotatoria</taxon>
        <taxon>Bdelloidea</taxon>
        <taxon>Philodinida</taxon>
        <taxon>Philodinidae</taxon>
        <taxon>Rotaria</taxon>
    </lineage>
</organism>
<dbReference type="InterPro" id="IPR027417">
    <property type="entry name" value="P-loop_NTPase"/>
</dbReference>
<protein>
    <submittedName>
        <fullName evidence="1">Uncharacterized protein</fullName>
    </submittedName>
</protein>
<proteinExistence type="predicted"/>
<reference evidence="1" key="1">
    <citation type="submission" date="2021-02" db="EMBL/GenBank/DDBJ databases">
        <authorList>
            <person name="Nowell W R."/>
        </authorList>
    </citation>
    <scope>NUCLEOTIDE SEQUENCE</scope>
</reference>
<name>A0A815QF94_9BILA</name>
<accession>A0A815QF94</accession>
<evidence type="ECO:0000313" key="1">
    <source>
        <dbReference type="EMBL" id="CAF1462406.1"/>
    </source>
</evidence>
<dbReference type="OrthoDB" id="10019515at2759"/>
<dbReference type="Pfam" id="PF13469">
    <property type="entry name" value="Sulfotransfer_3"/>
    <property type="match status" value="1"/>
</dbReference>
<comment type="caution">
    <text evidence="1">The sequence shown here is derived from an EMBL/GenBank/DDBJ whole genome shotgun (WGS) entry which is preliminary data.</text>
</comment>
<dbReference type="EMBL" id="CAJNOO010007130">
    <property type="protein sequence ID" value="CAF1462406.1"/>
    <property type="molecule type" value="Genomic_DNA"/>
</dbReference>
<dbReference type="SUPFAM" id="SSF52540">
    <property type="entry name" value="P-loop containing nucleoside triphosphate hydrolases"/>
    <property type="match status" value="1"/>
</dbReference>
<evidence type="ECO:0000313" key="2">
    <source>
        <dbReference type="Proteomes" id="UP000663882"/>
    </source>
</evidence>